<dbReference type="AlphaFoldDB" id="A0AAU7BU32"/>
<dbReference type="EMBL" id="CP157199">
    <property type="protein sequence ID" value="XBG61507.1"/>
    <property type="molecule type" value="Genomic_DNA"/>
</dbReference>
<protein>
    <submittedName>
        <fullName evidence="1">Uncharacterized protein</fullName>
    </submittedName>
</protein>
<accession>A0AAU7BU32</accession>
<evidence type="ECO:0000313" key="1">
    <source>
        <dbReference type="EMBL" id="XBG61507.1"/>
    </source>
</evidence>
<proteinExistence type="predicted"/>
<reference evidence="1" key="1">
    <citation type="submission" date="2024-05" db="EMBL/GenBank/DDBJ databases">
        <title>Pontimicrobium maritimus sp. nov., isolated form sea water.</title>
        <authorList>
            <person name="Muhammad N."/>
            <person name="Vuong T.Q."/>
            <person name="Han H.L."/>
            <person name="Kim S.-G."/>
        </authorList>
    </citation>
    <scope>NUCLEOTIDE SEQUENCE</scope>
    <source>
        <strain evidence="1">SW4</strain>
    </source>
</reference>
<dbReference type="RefSeq" id="WP_347924097.1">
    <property type="nucleotide sequence ID" value="NZ_CP157199.1"/>
</dbReference>
<organism evidence="1">
    <name type="scientific">Pontimicrobium sp. SW4</name>
    <dbReference type="NCBI Taxonomy" id="3153519"/>
    <lineage>
        <taxon>Bacteria</taxon>
        <taxon>Pseudomonadati</taxon>
        <taxon>Bacteroidota</taxon>
        <taxon>Flavobacteriia</taxon>
        <taxon>Flavobacteriales</taxon>
        <taxon>Flavobacteriaceae</taxon>
        <taxon>Pontimicrobium</taxon>
    </lineage>
</organism>
<name>A0AAU7BU32_9FLAO</name>
<sequence>MKVITDLPRSLNEASGLEKTTHSDLLWMINDGGNKPVLYGLDTLGTIKKHIKINAKNRDWEDLAADDTGNIYIGNFGNNSNDSKNLSVLIINNKDLDTAKTITPKKISFTYPEQKKFPPKNKKRHFDCESFFYFNDSLYLFTKSRSSSNKGRTNLYQIPTKPGKYEAKYISSFSTCNDSGCWVTSADINDKKDQIVLLTEHSVFIFSNFKGNDFLNGDVKHIDFKHRSQKESVIFKNDSTLLITDEYLGVSGGNLYQLDIH</sequence>
<gene>
    <name evidence="1" type="ORF">ABGB03_01050</name>
</gene>